<organism evidence="2 3">
    <name type="scientific">Salvator merianae</name>
    <name type="common">Argentine black and white tegu</name>
    <name type="synonym">Tupinambis merianae</name>
    <dbReference type="NCBI Taxonomy" id="96440"/>
    <lineage>
        <taxon>Eukaryota</taxon>
        <taxon>Metazoa</taxon>
        <taxon>Chordata</taxon>
        <taxon>Craniata</taxon>
        <taxon>Vertebrata</taxon>
        <taxon>Euteleostomi</taxon>
        <taxon>Lepidosauria</taxon>
        <taxon>Squamata</taxon>
        <taxon>Bifurcata</taxon>
        <taxon>Unidentata</taxon>
        <taxon>Episquamata</taxon>
        <taxon>Laterata</taxon>
        <taxon>Teiioidea</taxon>
        <taxon>Teiidae</taxon>
        <taxon>Salvator</taxon>
    </lineage>
</organism>
<accession>A0A8D0DXG1</accession>
<dbReference type="InterPro" id="IPR028164">
    <property type="entry name" value="TMEM61"/>
</dbReference>
<protein>
    <submittedName>
        <fullName evidence="2">Transmembrane protein 61</fullName>
    </submittedName>
</protein>
<dbReference type="AlphaFoldDB" id="A0A8D0DXG1"/>
<feature type="transmembrane region" description="Helical" evidence="1">
    <location>
        <begin position="9"/>
        <end position="28"/>
    </location>
</feature>
<reference evidence="2" key="1">
    <citation type="submission" date="2025-08" db="UniProtKB">
        <authorList>
            <consortium name="Ensembl"/>
        </authorList>
    </citation>
    <scope>IDENTIFICATION</scope>
</reference>
<sequence length="223" mass="24194">MAAASLRHGVAITGAILLVTGTLCFAWWSDGEMGAAPPNNELKAMSPGEAEPVTSSSSSNTVLRSISFFCCGIGGLLLLLGLLWSANAGIVSRRYQYHFSRDLHYSTVEHLEKQTCSTWEASSIPTYEEALNCQPAENAPNHLMPPNMKENRLPLYQVVDESNTWHGSRRRSSSDSILFRNILPKAEMASWDGTSIVCDTPPPSYETIGSCDGRSGNLRGLAA</sequence>
<dbReference type="Ensembl" id="ENSSMRT00000027122.1">
    <property type="protein sequence ID" value="ENSSMRP00000023175.1"/>
    <property type="gene ID" value="ENSSMRG00000017995.1"/>
</dbReference>
<evidence type="ECO:0000313" key="3">
    <source>
        <dbReference type="Proteomes" id="UP000694421"/>
    </source>
</evidence>
<keyword evidence="3" id="KW-1185">Reference proteome</keyword>
<dbReference type="Proteomes" id="UP000694421">
    <property type="component" value="Unplaced"/>
</dbReference>
<reference evidence="2" key="2">
    <citation type="submission" date="2025-09" db="UniProtKB">
        <authorList>
            <consortium name="Ensembl"/>
        </authorList>
    </citation>
    <scope>IDENTIFICATION</scope>
</reference>
<evidence type="ECO:0000256" key="1">
    <source>
        <dbReference type="SAM" id="Phobius"/>
    </source>
</evidence>
<dbReference type="OMA" id="FRYGMTI"/>
<name>A0A8D0DXG1_SALMN</name>
<dbReference type="GeneTree" id="ENSGT00390000007464"/>
<dbReference type="PANTHER" id="PTHR37151">
    <property type="entry name" value="TRANSMEMBRANE PROTEIN 61"/>
    <property type="match status" value="1"/>
</dbReference>
<keyword evidence="1" id="KW-1133">Transmembrane helix</keyword>
<dbReference type="PANTHER" id="PTHR37151:SF1">
    <property type="entry name" value="TRANSMEMBRANE PROTEIN 61"/>
    <property type="match status" value="1"/>
</dbReference>
<keyword evidence="1" id="KW-0472">Membrane</keyword>
<proteinExistence type="predicted"/>
<dbReference type="Pfam" id="PF15105">
    <property type="entry name" value="TMEM61"/>
    <property type="match status" value="1"/>
</dbReference>
<keyword evidence="1" id="KW-0812">Transmembrane</keyword>
<evidence type="ECO:0000313" key="2">
    <source>
        <dbReference type="Ensembl" id="ENSSMRP00000023175.1"/>
    </source>
</evidence>
<feature type="transmembrane region" description="Helical" evidence="1">
    <location>
        <begin position="66"/>
        <end position="91"/>
    </location>
</feature>